<keyword evidence="7" id="KW-1185">Reference proteome</keyword>
<dbReference type="GO" id="GO:0050660">
    <property type="term" value="F:flavin adenine dinucleotide binding"/>
    <property type="evidence" value="ECO:0007669"/>
    <property type="project" value="InterPro"/>
</dbReference>
<dbReference type="OrthoDB" id="269227at2759"/>
<name>A0A0C9UJ47_SPHS4</name>
<feature type="non-terminal residue" evidence="6">
    <location>
        <position position="214"/>
    </location>
</feature>
<keyword evidence="3" id="KW-0285">Flavoprotein</keyword>
<dbReference type="PANTHER" id="PTHR11552">
    <property type="entry name" value="GLUCOSE-METHANOL-CHOLINE GMC OXIDOREDUCTASE"/>
    <property type="match status" value="1"/>
</dbReference>
<dbReference type="SUPFAM" id="SSF51905">
    <property type="entry name" value="FAD/NAD(P)-binding domain"/>
    <property type="match status" value="1"/>
</dbReference>
<evidence type="ECO:0000256" key="1">
    <source>
        <dbReference type="ARBA" id="ARBA00001974"/>
    </source>
</evidence>
<proteinExistence type="inferred from homology"/>
<dbReference type="AlphaFoldDB" id="A0A0C9UJ47"/>
<organism evidence="6 7">
    <name type="scientific">Sphaerobolus stellatus (strain SS14)</name>
    <dbReference type="NCBI Taxonomy" id="990650"/>
    <lineage>
        <taxon>Eukaryota</taxon>
        <taxon>Fungi</taxon>
        <taxon>Dikarya</taxon>
        <taxon>Basidiomycota</taxon>
        <taxon>Agaricomycotina</taxon>
        <taxon>Agaricomycetes</taxon>
        <taxon>Phallomycetidae</taxon>
        <taxon>Geastrales</taxon>
        <taxon>Sphaerobolaceae</taxon>
        <taxon>Sphaerobolus</taxon>
    </lineage>
</organism>
<dbReference type="InterPro" id="IPR000172">
    <property type="entry name" value="GMC_OxRdtase_N"/>
</dbReference>
<evidence type="ECO:0000313" key="6">
    <source>
        <dbReference type="EMBL" id="KIJ25280.1"/>
    </source>
</evidence>
<dbReference type="InterPro" id="IPR036188">
    <property type="entry name" value="FAD/NAD-bd_sf"/>
</dbReference>
<dbReference type="PANTHER" id="PTHR11552:SF147">
    <property type="entry name" value="CHOLINE DEHYDROGENASE, MITOCHONDRIAL"/>
    <property type="match status" value="1"/>
</dbReference>
<dbReference type="Pfam" id="PF00732">
    <property type="entry name" value="GMC_oxred_N"/>
    <property type="match status" value="1"/>
</dbReference>
<dbReference type="GO" id="GO:0016614">
    <property type="term" value="F:oxidoreductase activity, acting on CH-OH group of donors"/>
    <property type="evidence" value="ECO:0007669"/>
    <property type="project" value="InterPro"/>
</dbReference>
<dbReference type="Gene3D" id="3.30.560.10">
    <property type="entry name" value="Glucose Oxidase, domain 3"/>
    <property type="match status" value="1"/>
</dbReference>
<keyword evidence="4" id="KW-0274">FAD</keyword>
<dbReference type="Proteomes" id="UP000054279">
    <property type="component" value="Unassembled WGS sequence"/>
</dbReference>
<feature type="domain" description="Glucose-methanol-choline oxidoreductase N-terminal" evidence="5">
    <location>
        <begin position="31"/>
        <end position="203"/>
    </location>
</feature>
<protein>
    <submittedName>
        <fullName evidence="6">GMC oxidoreductase</fullName>
    </submittedName>
</protein>
<sequence>MKAGALIDTPERVARRVVEGKQGKQEEEPEYDVVIIGGGTAGCVLAARLSEDPKVRVLLLEAGGSSKAVLFSRIPAAYKYVMHSKHDYDLYTEPQEHANDEKKYWPRGKLLGGCSAINAMMFHAGAPTDYDEWAKICGRHDWSDKEFRKYLLKFEKYSPHTKYPVDTSLRGSSGPVDVGYFGFCTKASSNWIEACANIGIPKTPDVNTSAGSLG</sequence>
<evidence type="ECO:0000256" key="3">
    <source>
        <dbReference type="ARBA" id="ARBA00022630"/>
    </source>
</evidence>
<dbReference type="HOGENOM" id="CLU_002865_1_5_1"/>
<comment type="cofactor">
    <cofactor evidence="1">
        <name>FAD</name>
        <dbReference type="ChEBI" id="CHEBI:57692"/>
    </cofactor>
</comment>
<accession>A0A0C9UJ47</accession>
<dbReference type="EMBL" id="KN837423">
    <property type="protein sequence ID" value="KIJ25280.1"/>
    <property type="molecule type" value="Genomic_DNA"/>
</dbReference>
<gene>
    <name evidence="6" type="ORF">M422DRAFT_273783</name>
</gene>
<comment type="similarity">
    <text evidence="2">Belongs to the GMC oxidoreductase family.</text>
</comment>
<evidence type="ECO:0000313" key="7">
    <source>
        <dbReference type="Proteomes" id="UP000054279"/>
    </source>
</evidence>
<reference evidence="6 7" key="1">
    <citation type="submission" date="2014-06" db="EMBL/GenBank/DDBJ databases">
        <title>Evolutionary Origins and Diversification of the Mycorrhizal Mutualists.</title>
        <authorList>
            <consortium name="DOE Joint Genome Institute"/>
            <consortium name="Mycorrhizal Genomics Consortium"/>
            <person name="Kohler A."/>
            <person name="Kuo A."/>
            <person name="Nagy L.G."/>
            <person name="Floudas D."/>
            <person name="Copeland A."/>
            <person name="Barry K.W."/>
            <person name="Cichocki N."/>
            <person name="Veneault-Fourrey C."/>
            <person name="LaButti K."/>
            <person name="Lindquist E.A."/>
            <person name="Lipzen A."/>
            <person name="Lundell T."/>
            <person name="Morin E."/>
            <person name="Murat C."/>
            <person name="Riley R."/>
            <person name="Ohm R."/>
            <person name="Sun H."/>
            <person name="Tunlid A."/>
            <person name="Henrissat B."/>
            <person name="Grigoriev I.V."/>
            <person name="Hibbett D.S."/>
            <person name="Martin F."/>
        </authorList>
    </citation>
    <scope>NUCLEOTIDE SEQUENCE [LARGE SCALE GENOMIC DNA]</scope>
    <source>
        <strain evidence="6 7">SS14</strain>
    </source>
</reference>
<evidence type="ECO:0000259" key="5">
    <source>
        <dbReference type="Pfam" id="PF00732"/>
    </source>
</evidence>
<evidence type="ECO:0000256" key="2">
    <source>
        <dbReference type="ARBA" id="ARBA00010790"/>
    </source>
</evidence>
<dbReference type="Gene3D" id="3.50.50.60">
    <property type="entry name" value="FAD/NAD(P)-binding domain"/>
    <property type="match status" value="1"/>
</dbReference>
<evidence type="ECO:0000256" key="4">
    <source>
        <dbReference type="ARBA" id="ARBA00022827"/>
    </source>
</evidence>
<dbReference type="InterPro" id="IPR012132">
    <property type="entry name" value="GMC_OxRdtase"/>
</dbReference>